<dbReference type="NCBIfam" id="NF001381">
    <property type="entry name" value="PRK00279.1-3"/>
    <property type="match status" value="1"/>
</dbReference>
<dbReference type="GO" id="GO:0005524">
    <property type="term" value="F:ATP binding"/>
    <property type="evidence" value="ECO:0007669"/>
    <property type="project" value="UniProtKB-UniRule"/>
</dbReference>
<sequence length="218" mass="24395">MNVILMGPPGAGKGTHAAKIVDKYGIPHISTGDIFRENLKNGTALGNKAKEYMDKGQLVPDEIVIEIVKDRLKRPDCEKGFLLDGFPRTIKQADALDDFLKEMGKKIDAVINMVAERETLINRVIYRRVCPECGAVYHLINIPPKVEGKCDVCGANLIQRKDDTKETIEKRLDVYDEQTKPLIDYYSKKGLLYEVDGGKPIEEAFADICRILGSIDDK</sequence>
<feature type="binding site" evidence="8">
    <location>
        <position position="130"/>
    </location>
    <ligand>
        <name>Zn(2+)</name>
        <dbReference type="ChEBI" id="CHEBI:29105"/>
        <note>structural</note>
    </ligand>
</feature>
<dbReference type="PANTHER" id="PTHR23359">
    <property type="entry name" value="NUCLEOTIDE KINASE"/>
    <property type="match status" value="1"/>
</dbReference>
<keyword evidence="6 8" id="KW-0862">Zinc</keyword>
<dbReference type="NCBIfam" id="TIGR01351">
    <property type="entry name" value="adk"/>
    <property type="match status" value="1"/>
</dbReference>
<comment type="pathway">
    <text evidence="8">Purine metabolism; AMP biosynthesis via salvage pathway; AMP from ADP: step 1/1.</text>
</comment>
<comment type="similarity">
    <text evidence="8 9">Belongs to the adenylate kinase family.</text>
</comment>
<dbReference type="HAMAP" id="MF_00235">
    <property type="entry name" value="Adenylate_kinase_Adk"/>
    <property type="match status" value="1"/>
</dbReference>
<feature type="binding site" evidence="8">
    <location>
        <position position="171"/>
    </location>
    <ligand>
        <name>AMP</name>
        <dbReference type="ChEBI" id="CHEBI:456215"/>
    </ligand>
</feature>
<evidence type="ECO:0000313" key="13">
    <source>
        <dbReference type="Proteomes" id="UP000184088"/>
    </source>
</evidence>
<dbReference type="Pfam" id="PF05191">
    <property type="entry name" value="ADK_lid"/>
    <property type="match status" value="1"/>
</dbReference>
<dbReference type="EC" id="2.7.4.3" evidence="8 10"/>
<dbReference type="InterPro" id="IPR000850">
    <property type="entry name" value="Adenylat/UMP-CMP_kin"/>
</dbReference>
<feature type="binding site" evidence="8">
    <location>
        <begin position="10"/>
        <end position="15"/>
    </location>
    <ligand>
        <name>ATP</name>
        <dbReference type="ChEBI" id="CHEBI:30616"/>
    </ligand>
</feature>
<evidence type="ECO:0000313" key="12">
    <source>
        <dbReference type="EMBL" id="SHF08880.1"/>
    </source>
</evidence>
<comment type="subcellular location">
    <subcellularLocation>
        <location evidence="8 10">Cytoplasm</location>
    </subcellularLocation>
</comment>
<feature type="binding site" evidence="8">
    <location>
        <position position="31"/>
    </location>
    <ligand>
        <name>AMP</name>
        <dbReference type="ChEBI" id="CHEBI:456215"/>
    </ligand>
</feature>
<dbReference type="NCBIfam" id="NF011100">
    <property type="entry name" value="PRK14527.1"/>
    <property type="match status" value="1"/>
</dbReference>
<dbReference type="SUPFAM" id="SSF52540">
    <property type="entry name" value="P-loop containing nucleoside triphosphate hydrolases"/>
    <property type="match status" value="1"/>
</dbReference>
<dbReference type="Pfam" id="PF00406">
    <property type="entry name" value="ADK"/>
    <property type="match status" value="1"/>
</dbReference>
<keyword evidence="8" id="KW-0963">Cytoplasm</keyword>
<organism evidence="12 13">
    <name type="scientific">Caldanaerobius fijiensis DSM 17918</name>
    <dbReference type="NCBI Taxonomy" id="1121256"/>
    <lineage>
        <taxon>Bacteria</taxon>
        <taxon>Bacillati</taxon>
        <taxon>Bacillota</taxon>
        <taxon>Clostridia</taxon>
        <taxon>Thermoanaerobacterales</taxon>
        <taxon>Thermoanaerobacteraceae</taxon>
        <taxon>Caldanaerobius</taxon>
    </lineage>
</organism>
<evidence type="ECO:0000259" key="11">
    <source>
        <dbReference type="Pfam" id="PF05191"/>
    </source>
</evidence>
<dbReference type="Gene3D" id="3.40.50.300">
    <property type="entry name" value="P-loop containing nucleotide triphosphate hydrolases"/>
    <property type="match status" value="1"/>
</dbReference>
<dbReference type="OrthoDB" id="9805030at2"/>
<evidence type="ECO:0000256" key="7">
    <source>
        <dbReference type="ARBA" id="ARBA00022840"/>
    </source>
</evidence>
<feature type="binding site" evidence="8">
    <location>
        <position position="127"/>
    </location>
    <ligand>
        <name>ATP</name>
        <dbReference type="ChEBI" id="CHEBI:30616"/>
    </ligand>
</feature>
<dbReference type="InterPro" id="IPR033690">
    <property type="entry name" value="Adenylat_kinase_CS"/>
</dbReference>
<proteinExistence type="inferred from homology"/>
<keyword evidence="1 8" id="KW-0808">Transferase</keyword>
<feature type="region of interest" description="LID" evidence="8">
    <location>
        <begin position="126"/>
        <end position="163"/>
    </location>
</feature>
<dbReference type="FunFam" id="3.40.50.300:FF:000106">
    <property type="entry name" value="Adenylate kinase mitochondrial"/>
    <property type="match status" value="1"/>
</dbReference>
<dbReference type="GO" id="GO:0004017">
    <property type="term" value="F:AMP kinase activity"/>
    <property type="evidence" value="ECO:0007669"/>
    <property type="project" value="UniProtKB-UniRule"/>
</dbReference>
<evidence type="ECO:0000256" key="5">
    <source>
        <dbReference type="ARBA" id="ARBA00022777"/>
    </source>
</evidence>
<evidence type="ECO:0000256" key="10">
    <source>
        <dbReference type="RuleBase" id="RU003331"/>
    </source>
</evidence>
<evidence type="ECO:0000256" key="6">
    <source>
        <dbReference type="ARBA" id="ARBA00022833"/>
    </source>
</evidence>
<keyword evidence="3 8" id="KW-0545">Nucleotide biosynthesis</keyword>
<dbReference type="InterPro" id="IPR027417">
    <property type="entry name" value="P-loop_NTPase"/>
</dbReference>
<gene>
    <name evidence="8" type="primary">adk</name>
    <name evidence="12" type="ORF">SAMN02746089_01285</name>
</gene>
<comment type="catalytic activity">
    <reaction evidence="8 10">
        <text>AMP + ATP = 2 ADP</text>
        <dbReference type="Rhea" id="RHEA:12973"/>
        <dbReference type="ChEBI" id="CHEBI:30616"/>
        <dbReference type="ChEBI" id="CHEBI:456215"/>
        <dbReference type="ChEBI" id="CHEBI:456216"/>
        <dbReference type="EC" id="2.7.4.3"/>
    </reaction>
</comment>
<dbReference type="RefSeq" id="WP_073342954.1">
    <property type="nucleotide sequence ID" value="NZ_FQVH01000011.1"/>
</dbReference>
<dbReference type="EMBL" id="FQVH01000011">
    <property type="protein sequence ID" value="SHF08880.1"/>
    <property type="molecule type" value="Genomic_DNA"/>
</dbReference>
<feature type="binding site" evidence="8">
    <location>
        <begin position="136"/>
        <end position="137"/>
    </location>
    <ligand>
        <name>ATP</name>
        <dbReference type="ChEBI" id="CHEBI:30616"/>
    </ligand>
</feature>
<feature type="region of interest" description="NMP" evidence="8">
    <location>
        <begin position="30"/>
        <end position="59"/>
    </location>
</feature>
<dbReference type="Proteomes" id="UP000184088">
    <property type="component" value="Unassembled WGS sequence"/>
</dbReference>
<dbReference type="InterPro" id="IPR007862">
    <property type="entry name" value="Adenylate_kinase_lid-dom"/>
</dbReference>
<keyword evidence="5 8" id="KW-0418">Kinase</keyword>
<feature type="binding site" evidence="8">
    <location>
        <position position="150"/>
    </location>
    <ligand>
        <name>Zn(2+)</name>
        <dbReference type="ChEBI" id="CHEBI:29105"/>
        <note>structural</note>
    </ligand>
</feature>
<dbReference type="GO" id="GO:0044209">
    <property type="term" value="P:AMP salvage"/>
    <property type="evidence" value="ECO:0007669"/>
    <property type="project" value="UniProtKB-UniRule"/>
</dbReference>
<evidence type="ECO:0000256" key="1">
    <source>
        <dbReference type="ARBA" id="ARBA00022679"/>
    </source>
</evidence>
<feature type="domain" description="Adenylate kinase active site lid" evidence="11">
    <location>
        <begin position="127"/>
        <end position="162"/>
    </location>
</feature>
<dbReference type="GO" id="GO:0005737">
    <property type="term" value="C:cytoplasm"/>
    <property type="evidence" value="ECO:0007669"/>
    <property type="project" value="UniProtKB-SubCell"/>
</dbReference>
<comment type="domain">
    <text evidence="8">Consists of three domains, a large central CORE domain and two small peripheral domains, NMPbind and LID, which undergo movements during catalysis. The LID domain closes over the site of phosphoryl transfer upon ATP binding. Assembling and dissambling the active center during each catalytic cycle provides an effective means to prevent ATP hydrolysis. Some bacteria have evolved a zinc-coordinating structure that stabilizes the LID domain.</text>
</comment>
<feature type="binding site" evidence="8">
    <location>
        <begin position="57"/>
        <end position="59"/>
    </location>
    <ligand>
        <name>AMP</name>
        <dbReference type="ChEBI" id="CHEBI:456215"/>
    </ligand>
</feature>
<feature type="binding site" evidence="8">
    <location>
        <position position="133"/>
    </location>
    <ligand>
        <name>Zn(2+)</name>
        <dbReference type="ChEBI" id="CHEBI:29105"/>
        <note>structural</note>
    </ligand>
</feature>
<keyword evidence="4 8" id="KW-0547">Nucleotide-binding</keyword>
<evidence type="ECO:0000256" key="3">
    <source>
        <dbReference type="ARBA" id="ARBA00022727"/>
    </source>
</evidence>
<evidence type="ECO:0000256" key="4">
    <source>
        <dbReference type="ARBA" id="ARBA00022741"/>
    </source>
</evidence>
<feature type="binding site" evidence="8">
    <location>
        <position position="153"/>
    </location>
    <ligand>
        <name>Zn(2+)</name>
        <dbReference type="ChEBI" id="CHEBI:29105"/>
        <note>structural</note>
    </ligand>
</feature>
<keyword evidence="2 8" id="KW-0479">Metal-binding</keyword>
<dbReference type="UniPathway" id="UPA00588">
    <property type="reaction ID" value="UER00649"/>
</dbReference>
<feature type="binding site" evidence="8">
    <location>
        <position position="36"/>
    </location>
    <ligand>
        <name>AMP</name>
        <dbReference type="ChEBI" id="CHEBI:456215"/>
    </ligand>
</feature>
<comment type="function">
    <text evidence="8">Catalyzes the reversible transfer of the terminal phosphate group between ATP and AMP. Plays an important role in cellular energy homeostasis and in adenine nucleotide metabolism.</text>
</comment>
<evidence type="ECO:0000256" key="9">
    <source>
        <dbReference type="RuleBase" id="RU003330"/>
    </source>
</evidence>
<dbReference type="CDD" id="cd01428">
    <property type="entry name" value="ADK"/>
    <property type="match status" value="1"/>
</dbReference>
<comment type="subunit">
    <text evidence="8 10">Monomer.</text>
</comment>
<feature type="binding site" evidence="8">
    <location>
        <position position="92"/>
    </location>
    <ligand>
        <name>AMP</name>
        <dbReference type="ChEBI" id="CHEBI:456215"/>
    </ligand>
</feature>
<feature type="binding site" evidence="8">
    <location>
        <position position="199"/>
    </location>
    <ligand>
        <name>ATP</name>
        <dbReference type="ChEBI" id="CHEBI:30616"/>
    </ligand>
</feature>
<keyword evidence="7 8" id="KW-0067">ATP-binding</keyword>
<dbReference type="PROSITE" id="PS00113">
    <property type="entry name" value="ADENYLATE_KINASE"/>
    <property type="match status" value="1"/>
</dbReference>
<evidence type="ECO:0000256" key="2">
    <source>
        <dbReference type="ARBA" id="ARBA00022723"/>
    </source>
</evidence>
<protein>
    <recommendedName>
        <fullName evidence="8 10">Adenylate kinase</fullName>
        <shortName evidence="8">AK</shortName>
        <ecNumber evidence="8 10">2.7.4.3</ecNumber>
    </recommendedName>
    <alternativeName>
        <fullName evidence="8">ATP-AMP transphosphorylase</fullName>
    </alternativeName>
    <alternativeName>
        <fullName evidence="8">ATP:AMP phosphotransferase</fullName>
    </alternativeName>
    <alternativeName>
        <fullName evidence="8">Adenylate monophosphate kinase</fullName>
    </alternativeName>
</protein>
<name>A0A1M4YSY1_9THEO</name>
<feature type="binding site" evidence="8">
    <location>
        <position position="160"/>
    </location>
    <ligand>
        <name>AMP</name>
        <dbReference type="ChEBI" id="CHEBI:456215"/>
    </ligand>
</feature>
<evidence type="ECO:0000256" key="8">
    <source>
        <dbReference type="HAMAP-Rule" id="MF_00235"/>
    </source>
</evidence>
<accession>A0A1M4YSY1</accession>
<dbReference type="STRING" id="1121256.SAMN02746089_01285"/>
<feature type="binding site" evidence="8">
    <location>
        <begin position="85"/>
        <end position="88"/>
    </location>
    <ligand>
        <name>AMP</name>
        <dbReference type="ChEBI" id="CHEBI:456215"/>
    </ligand>
</feature>
<reference evidence="12 13" key="1">
    <citation type="submission" date="2016-11" db="EMBL/GenBank/DDBJ databases">
        <authorList>
            <person name="Jaros S."/>
            <person name="Januszkiewicz K."/>
            <person name="Wedrychowicz H."/>
        </authorList>
    </citation>
    <scope>NUCLEOTIDE SEQUENCE [LARGE SCALE GENOMIC DNA]</scope>
    <source>
        <strain evidence="12 13">DSM 17918</strain>
    </source>
</reference>
<dbReference type="GO" id="GO:0008270">
    <property type="term" value="F:zinc ion binding"/>
    <property type="evidence" value="ECO:0007669"/>
    <property type="project" value="UniProtKB-UniRule"/>
</dbReference>
<dbReference type="PRINTS" id="PR00094">
    <property type="entry name" value="ADENYLTKNASE"/>
</dbReference>
<dbReference type="AlphaFoldDB" id="A0A1M4YSY1"/>
<dbReference type="InterPro" id="IPR006259">
    <property type="entry name" value="Adenyl_kin_sub"/>
</dbReference>
<dbReference type="NCBIfam" id="NF001380">
    <property type="entry name" value="PRK00279.1-2"/>
    <property type="match status" value="1"/>
</dbReference>
<keyword evidence="13" id="KW-1185">Reference proteome</keyword>